<organism evidence="2 3">
    <name type="scientific">Coniochaeta hoffmannii</name>
    <dbReference type="NCBI Taxonomy" id="91930"/>
    <lineage>
        <taxon>Eukaryota</taxon>
        <taxon>Fungi</taxon>
        <taxon>Dikarya</taxon>
        <taxon>Ascomycota</taxon>
        <taxon>Pezizomycotina</taxon>
        <taxon>Sordariomycetes</taxon>
        <taxon>Sordariomycetidae</taxon>
        <taxon>Coniochaetales</taxon>
        <taxon>Coniochaetaceae</taxon>
        <taxon>Coniochaeta</taxon>
    </lineage>
</organism>
<evidence type="ECO:0008006" key="4">
    <source>
        <dbReference type="Google" id="ProtNLM"/>
    </source>
</evidence>
<evidence type="ECO:0000313" key="2">
    <source>
        <dbReference type="EMBL" id="KAJ9162179.1"/>
    </source>
</evidence>
<protein>
    <recommendedName>
        <fullName evidence="4">Prp 4 CRoW domain-containing protein</fullName>
    </recommendedName>
</protein>
<feature type="signal peptide" evidence="1">
    <location>
        <begin position="1"/>
        <end position="20"/>
    </location>
</feature>
<proteinExistence type="predicted"/>
<evidence type="ECO:0000313" key="3">
    <source>
        <dbReference type="Proteomes" id="UP001174691"/>
    </source>
</evidence>
<dbReference type="Proteomes" id="UP001174691">
    <property type="component" value="Unassembled WGS sequence"/>
</dbReference>
<keyword evidence="3" id="KW-1185">Reference proteome</keyword>
<feature type="chain" id="PRO_5041314758" description="Prp 4 CRoW domain-containing protein" evidence="1">
    <location>
        <begin position="21"/>
        <end position="247"/>
    </location>
</feature>
<dbReference type="EMBL" id="JANBVN010000014">
    <property type="protein sequence ID" value="KAJ9162179.1"/>
    <property type="molecule type" value="Genomic_DNA"/>
</dbReference>
<reference evidence="2" key="1">
    <citation type="submission" date="2022-07" db="EMBL/GenBank/DDBJ databases">
        <title>Fungi with potential for degradation of polypropylene.</title>
        <authorList>
            <person name="Gostincar C."/>
        </authorList>
    </citation>
    <scope>NUCLEOTIDE SEQUENCE</scope>
    <source>
        <strain evidence="2">EXF-13287</strain>
    </source>
</reference>
<sequence length="247" mass="24696">MLAKSVSALAVFALAAHVSAAPEKMPYKPLMKMSVHEMFGIARRQSDGYQPTQSVCGEGATCADACGAGYDTCASSDTTIHCYNPAAKQTCCPDNTGNSCDDGYYCTADSAGQTWCCPDGTDLAACAALFSVTGSLVSETPKPTTSSTSASSSSSSIVITTSSSSSSSTFLAQNTTMTATETETSTTCTSTLGSSATWAASNTTTTHKTASVVPTTTPSTVPVSGASMVGAAGALSLLAAAAVAALL</sequence>
<evidence type="ECO:0000256" key="1">
    <source>
        <dbReference type="SAM" id="SignalP"/>
    </source>
</evidence>
<name>A0AA38RYA9_9PEZI</name>
<gene>
    <name evidence="2" type="ORF">NKR19_g1494</name>
</gene>
<accession>A0AA38RYA9</accession>
<comment type="caution">
    <text evidence="2">The sequence shown here is derived from an EMBL/GenBank/DDBJ whole genome shotgun (WGS) entry which is preliminary data.</text>
</comment>
<keyword evidence="1" id="KW-0732">Signal</keyword>
<dbReference type="AlphaFoldDB" id="A0AA38RYA9"/>